<dbReference type="EMBL" id="JABXYK010000002">
    <property type="protein sequence ID" value="NVP54201.1"/>
    <property type="molecule type" value="Genomic_DNA"/>
</dbReference>
<accession>A0ABX2Q915</accession>
<name>A0ABX2Q915_9HYPH</name>
<gene>
    <name evidence="1" type="ORF">HV823_02915</name>
</gene>
<sequence>MSPSAAPFPWKAALHEGLCRMRLDPKTFWAMTPLELAIASGLHAEAPAGGAPDRNALLALMRSYPDRGRMAGAAGGGAVATPDR</sequence>
<keyword evidence="2" id="KW-1185">Reference proteome</keyword>
<dbReference type="NCBIfam" id="TIGR02216">
    <property type="entry name" value="phage_TIGR02216"/>
    <property type="match status" value="1"/>
</dbReference>
<proteinExistence type="predicted"/>
<dbReference type="Proteomes" id="UP000659172">
    <property type="component" value="Unassembled WGS sequence"/>
</dbReference>
<evidence type="ECO:0000313" key="1">
    <source>
        <dbReference type="EMBL" id="NVP54201.1"/>
    </source>
</evidence>
<protein>
    <submittedName>
        <fullName evidence="1">Phage tail assembly chaperone</fullName>
    </submittedName>
</protein>
<dbReference type="InterPro" id="IPR011739">
    <property type="entry name" value="GTA_rcc01693"/>
</dbReference>
<organism evidence="1 2">
    <name type="scientific">Mycoplana rhizolycopersici</name>
    <dbReference type="NCBI Taxonomy" id="2746702"/>
    <lineage>
        <taxon>Bacteria</taxon>
        <taxon>Pseudomonadati</taxon>
        <taxon>Pseudomonadota</taxon>
        <taxon>Alphaproteobacteria</taxon>
        <taxon>Hyphomicrobiales</taxon>
        <taxon>Rhizobiaceae</taxon>
        <taxon>Mycoplana</taxon>
    </lineage>
</organism>
<dbReference type="RefSeq" id="WP_176948660.1">
    <property type="nucleotide sequence ID" value="NZ_JABXYK010000002.1"/>
</dbReference>
<dbReference type="InterPro" id="IPR019056">
    <property type="entry name" value="Phage_TAC_6"/>
</dbReference>
<evidence type="ECO:0000313" key="2">
    <source>
        <dbReference type="Proteomes" id="UP000659172"/>
    </source>
</evidence>
<dbReference type="Pfam" id="PF09550">
    <property type="entry name" value="Phage_TAC_6"/>
    <property type="match status" value="1"/>
</dbReference>
<comment type="caution">
    <text evidence="1">The sequence shown here is derived from an EMBL/GenBank/DDBJ whole genome shotgun (WGS) entry which is preliminary data.</text>
</comment>
<reference evidence="1 2" key="1">
    <citation type="submission" date="2020-06" db="EMBL/GenBank/DDBJ databases">
        <title>Rhizobium sp.nov. isolated from the tomato plant.</title>
        <authorList>
            <person name="Thin K.K."/>
            <person name="Zhang X."/>
            <person name="He S."/>
        </authorList>
    </citation>
    <scope>NUCLEOTIDE SEQUENCE [LARGE SCALE GENOMIC DNA]</scope>
    <source>
        <strain evidence="1 2">DBTS2</strain>
    </source>
</reference>